<dbReference type="SUPFAM" id="SSF48726">
    <property type="entry name" value="Immunoglobulin"/>
    <property type="match status" value="3"/>
</dbReference>
<dbReference type="Gene3D" id="2.60.40.10">
    <property type="entry name" value="Immunoglobulins"/>
    <property type="match status" value="3"/>
</dbReference>
<dbReference type="InterPro" id="IPR036179">
    <property type="entry name" value="Ig-like_dom_sf"/>
</dbReference>
<organism evidence="4 5">
    <name type="scientific">Carassius auratus</name>
    <name type="common">Goldfish</name>
    <dbReference type="NCBI Taxonomy" id="7957"/>
    <lineage>
        <taxon>Eukaryota</taxon>
        <taxon>Metazoa</taxon>
        <taxon>Chordata</taxon>
        <taxon>Craniata</taxon>
        <taxon>Vertebrata</taxon>
        <taxon>Euteleostomi</taxon>
        <taxon>Actinopterygii</taxon>
        <taxon>Neopterygii</taxon>
        <taxon>Teleostei</taxon>
        <taxon>Ostariophysi</taxon>
        <taxon>Cypriniformes</taxon>
        <taxon>Cyprinidae</taxon>
        <taxon>Cyprininae</taxon>
        <taxon>Carassius</taxon>
    </lineage>
</organism>
<evidence type="ECO:0000313" key="5">
    <source>
        <dbReference type="RefSeq" id="XP_026054410.1"/>
    </source>
</evidence>
<keyword evidence="1" id="KW-1133">Transmembrane helix</keyword>
<gene>
    <name evidence="5" type="primary">LOC113040283</name>
</gene>
<dbReference type="AlphaFoldDB" id="A0A6P6J2M7"/>
<dbReference type="InterPro" id="IPR007110">
    <property type="entry name" value="Ig-like_dom"/>
</dbReference>
<reference evidence="5" key="1">
    <citation type="submission" date="2025-08" db="UniProtKB">
        <authorList>
            <consortium name="RefSeq"/>
        </authorList>
    </citation>
    <scope>IDENTIFICATION</scope>
    <source>
        <strain evidence="5">Wakin</strain>
        <tissue evidence="5">Muscle</tissue>
    </source>
</reference>
<evidence type="ECO:0000259" key="3">
    <source>
        <dbReference type="PROSITE" id="PS50835"/>
    </source>
</evidence>
<dbReference type="PANTHER" id="PTHR21063">
    <property type="entry name" value="LFA-3"/>
    <property type="match status" value="1"/>
</dbReference>
<keyword evidence="4" id="KW-1185">Reference proteome</keyword>
<dbReference type="InterPro" id="IPR003599">
    <property type="entry name" value="Ig_sub"/>
</dbReference>
<dbReference type="PANTHER" id="PTHR21063:SF4">
    <property type="entry name" value="CD48 ANTIGEN-RELATED"/>
    <property type="match status" value="1"/>
</dbReference>
<proteinExistence type="predicted"/>
<dbReference type="GeneID" id="113040283"/>
<protein>
    <submittedName>
        <fullName evidence="5">Uncharacterized protein LOC113040283 isoform X2</fullName>
    </submittedName>
</protein>
<dbReference type="InterPro" id="IPR013106">
    <property type="entry name" value="Ig_V-set"/>
</dbReference>
<sequence>MKRAFLLFLFPVFVIGVFGESVSVKEGDSVTLHTDATEIKTDDEVEWRFNSTRIARVTGNKAIYDNDMKFKDRLQLDIQTGDLKISNFRITDSGLYKFEINSPRVSSEKTFRVSGVRDSGVKSLSVLVGDSVSLHSGVSEIQRDGVIRWRFEHLNTPVAEISRKVGIFNTSDGPDGRFRERLQLEYLTGSLTIKNIGTSHSGVYEVEIRSDSRGYTTHKSFNVTVSDAVKTVSVIEGETVTLLTVTEIQKDDLIQWMFDGTVLAEIHKTTERFSIFDGPDERFRDRLKPDHQTGSLIINNTRITDSGLYELKIISSRHIINRRFTVIVSGPGLSPAAVAGIVFAVVILVAVAVAVVVAPVVIKHRRRIAELERRKRSVWFLFSDLFRGVGHTFSDFFSAFFSIEGWKTPGRESYL</sequence>
<dbReference type="InterPro" id="IPR013783">
    <property type="entry name" value="Ig-like_fold"/>
</dbReference>
<feature type="transmembrane region" description="Helical" evidence="1">
    <location>
        <begin position="336"/>
        <end position="362"/>
    </location>
</feature>
<keyword evidence="2" id="KW-0732">Signal</keyword>
<dbReference type="RefSeq" id="XP_026054410.1">
    <property type="nucleotide sequence ID" value="XM_026198625.1"/>
</dbReference>
<evidence type="ECO:0000313" key="4">
    <source>
        <dbReference type="Proteomes" id="UP000515129"/>
    </source>
</evidence>
<keyword evidence="1" id="KW-0812">Transmembrane</keyword>
<dbReference type="Pfam" id="PF07686">
    <property type="entry name" value="V-set"/>
    <property type="match status" value="3"/>
</dbReference>
<feature type="domain" description="Ig-like" evidence="3">
    <location>
        <begin position="11"/>
        <end position="114"/>
    </location>
</feature>
<dbReference type="Proteomes" id="UP000515129">
    <property type="component" value="Chromosome 22"/>
</dbReference>
<evidence type="ECO:0000256" key="1">
    <source>
        <dbReference type="SAM" id="Phobius"/>
    </source>
</evidence>
<feature type="chain" id="PRO_5027962603" evidence="2">
    <location>
        <begin position="20"/>
        <end position="415"/>
    </location>
</feature>
<feature type="signal peptide" evidence="2">
    <location>
        <begin position="1"/>
        <end position="19"/>
    </location>
</feature>
<keyword evidence="1" id="KW-0472">Membrane</keyword>
<dbReference type="PROSITE" id="PS50835">
    <property type="entry name" value="IG_LIKE"/>
    <property type="match status" value="1"/>
</dbReference>
<accession>A0A6P6J2M7</accession>
<dbReference type="SMART" id="SM00409">
    <property type="entry name" value="IG"/>
    <property type="match status" value="3"/>
</dbReference>
<dbReference type="OrthoDB" id="8897604at2759"/>
<name>A0A6P6J2M7_CARAU</name>
<evidence type="ECO:0000256" key="2">
    <source>
        <dbReference type="SAM" id="SignalP"/>
    </source>
</evidence>